<dbReference type="VEuPathDB" id="VectorBase:LLOJ005210"/>
<reference evidence="1" key="2">
    <citation type="journal article" date="2020" name="BMC">
        <title>Leishmania infection induces a limited differential gene expression in the sand fly midgut.</title>
        <authorList>
            <person name="Coutinho-Abreu I.V."/>
            <person name="Serafim T.D."/>
            <person name="Meneses C."/>
            <person name="Kamhawi S."/>
            <person name="Oliveira F."/>
            <person name="Valenzuela J.G."/>
        </authorList>
    </citation>
    <scope>NUCLEOTIDE SEQUENCE</scope>
    <source>
        <strain evidence="1">Jacobina</strain>
        <tissue evidence="1">Midgut</tissue>
    </source>
</reference>
<dbReference type="EMBL" id="AJWK01016581">
    <property type="status" value="NOT_ANNOTATED_CDS"/>
    <property type="molecule type" value="Genomic_DNA"/>
</dbReference>
<protein>
    <submittedName>
        <fullName evidence="1 2">Uncharacterized protein</fullName>
    </submittedName>
</protein>
<dbReference type="EMBL" id="AJWK01016580">
    <property type="status" value="NOT_ANNOTATED_CDS"/>
    <property type="molecule type" value="Genomic_DNA"/>
</dbReference>
<dbReference type="Proteomes" id="UP000092461">
    <property type="component" value="Unassembled WGS sequence"/>
</dbReference>
<sequence length="239" mass="25967">MIQSTLARHCGFGSKYHGQNHNYSALSRAAGVGAGGSLRLTANLNRNANNLAEVGQIEKPESDLSLIHGNHQALNLMNNCFKMDNEGDIRPPPYHTSESQLTITTALSRTGTADGKLIPVEAYKSPPTPVSPIKTITTAISPSKGSEGQSSGKVKFHHSALSTIAEKLRRSTKMVFHLKSSHNGDTEIKASEEKLKKLNSVDSAHSNTISNSSLQEMDEELNSSDLVRYMEEINNEIKN</sequence>
<reference evidence="2" key="3">
    <citation type="submission" date="2020-05" db="UniProtKB">
        <authorList>
            <consortium name="EnsemblMetazoa"/>
        </authorList>
    </citation>
    <scope>IDENTIFICATION</scope>
    <source>
        <strain evidence="2">Jacobina</strain>
    </source>
</reference>
<evidence type="ECO:0000313" key="1">
    <source>
        <dbReference type="EMBL" id="MBC1179847.1"/>
    </source>
</evidence>
<keyword evidence="3" id="KW-1185">Reference proteome</keyword>
<evidence type="ECO:0000313" key="2">
    <source>
        <dbReference type="EnsemblMetazoa" id="LLOJ005210-PA"/>
    </source>
</evidence>
<dbReference type="VEuPathDB" id="VectorBase:LLONM1_006503"/>
<accession>A0A1B0CKS3</accession>
<evidence type="ECO:0000313" key="3">
    <source>
        <dbReference type="Proteomes" id="UP000092461"/>
    </source>
</evidence>
<dbReference type="EMBL" id="GITU01011144">
    <property type="protein sequence ID" value="MBC1179847.1"/>
    <property type="molecule type" value="Transcribed_RNA"/>
</dbReference>
<reference evidence="3" key="1">
    <citation type="submission" date="2012-05" db="EMBL/GenBank/DDBJ databases">
        <title>Whole Genome Assembly of Lutzomyia longipalpis.</title>
        <authorList>
            <person name="Richards S."/>
            <person name="Qu C."/>
            <person name="Dillon R."/>
            <person name="Worley K."/>
            <person name="Scherer S."/>
            <person name="Batterton M."/>
            <person name="Taylor A."/>
            <person name="Hawes A."/>
            <person name="Hernandez B."/>
            <person name="Kovar C."/>
            <person name="Mandapat C."/>
            <person name="Pham C."/>
            <person name="Qu C."/>
            <person name="Jing C."/>
            <person name="Bess C."/>
            <person name="Bandaranaike D."/>
            <person name="Ngo D."/>
            <person name="Ongeri F."/>
            <person name="Arias F."/>
            <person name="Lara F."/>
            <person name="Weissenberger G."/>
            <person name="Kamau G."/>
            <person name="Han H."/>
            <person name="Shen H."/>
            <person name="Dinh H."/>
            <person name="Khalil I."/>
            <person name="Jones J."/>
            <person name="Shafer J."/>
            <person name="Jayaseelan J."/>
            <person name="Quiroz J."/>
            <person name="Blankenburg K."/>
            <person name="Nguyen L."/>
            <person name="Jackson L."/>
            <person name="Francisco L."/>
            <person name="Tang L.-Y."/>
            <person name="Pu L.-L."/>
            <person name="Perales L."/>
            <person name="Lorensuhewa L."/>
            <person name="Munidasa M."/>
            <person name="Coyle M."/>
            <person name="Taylor M."/>
            <person name="Puazo M."/>
            <person name="Firestine M."/>
            <person name="Scheel M."/>
            <person name="Javaid M."/>
            <person name="Wang M."/>
            <person name="Li M."/>
            <person name="Tabassum N."/>
            <person name="Saada N."/>
            <person name="Osuji N."/>
            <person name="Aqrawi P."/>
            <person name="Fu Q."/>
            <person name="Thornton R."/>
            <person name="Raj R."/>
            <person name="Goodspeed R."/>
            <person name="Mata R."/>
            <person name="Najjar R."/>
            <person name="Gubbala S."/>
            <person name="Lee S."/>
            <person name="Denson S."/>
            <person name="Patil S."/>
            <person name="Macmil S."/>
            <person name="Qi S."/>
            <person name="Matskevitch T."/>
            <person name="Palculict T."/>
            <person name="Mathew T."/>
            <person name="Vee V."/>
            <person name="Velamala V."/>
            <person name="Korchina V."/>
            <person name="Cai W."/>
            <person name="Liu W."/>
            <person name="Dai W."/>
            <person name="Zou X."/>
            <person name="Zhu Y."/>
            <person name="Zhang Y."/>
            <person name="Wu Y.-Q."/>
            <person name="Xin Y."/>
            <person name="Nazarath L."/>
            <person name="Kovar C."/>
            <person name="Han Y."/>
            <person name="Muzny D."/>
            <person name="Gibbs R."/>
        </authorList>
    </citation>
    <scope>NUCLEOTIDE SEQUENCE [LARGE SCALE GENOMIC DNA]</scope>
    <source>
        <strain evidence="3">Jacobina</strain>
    </source>
</reference>
<dbReference type="AlphaFoldDB" id="A0A1B0CKS3"/>
<organism evidence="2 3">
    <name type="scientific">Lutzomyia longipalpis</name>
    <name type="common">Sand fly</name>
    <dbReference type="NCBI Taxonomy" id="7200"/>
    <lineage>
        <taxon>Eukaryota</taxon>
        <taxon>Metazoa</taxon>
        <taxon>Ecdysozoa</taxon>
        <taxon>Arthropoda</taxon>
        <taxon>Hexapoda</taxon>
        <taxon>Insecta</taxon>
        <taxon>Pterygota</taxon>
        <taxon>Neoptera</taxon>
        <taxon>Endopterygota</taxon>
        <taxon>Diptera</taxon>
        <taxon>Nematocera</taxon>
        <taxon>Psychodoidea</taxon>
        <taxon>Psychodidae</taxon>
        <taxon>Lutzomyia</taxon>
        <taxon>Lutzomyia</taxon>
    </lineage>
</organism>
<dbReference type="EnsemblMetazoa" id="LLOJ005210-RA">
    <property type="protein sequence ID" value="LLOJ005210-PA"/>
    <property type="gene ID" value="LLOJ005210"/>
</dbReference>
<name>A0A1B0CKS3_LUTLO</name>
<proteinExistence type="predicted"/>